<organism evidence="2 3">
    <name type="scientific">Forsythia ovata</name>
    <dbReference type="NCBI Taxonomy" id="205694"/>
    <lineage>
        <taxon>Eukaryota</taxon>
        <taxon>Viridiplantae</taxon>
        <taxon>Streptophyta</taxon>
        <taxon>Embryophyta</taxon>
        <taxon>Tracheophyta</taxon>
        <taxon>Spermatophyta</taxon>
        <taxon>Magnoliopsida</taxon>
        <taxon>eudicotyledons</taxon>
        <taxon>Gunneridae</taxon>
        <taxon>Pentapetalae</taxon>
        <taxon>asterids</taxon>
        <taxon>lamiids</taxon>
        <taxon>Lamiales</taxon>
        <taxon>Oleaceae</taxon>
        <taxon>Forsythieae</taxon>
        <taxon>Forsythia</taxon>
    </lineage>
</organism>
<dbReference type="PANTHER" id="PTHR34120">
    <property type="entry name" value="EXPRESSED PROTEIN"/>
    <property type="match status" value="1"/>
</dbReference>
<feature type="region of interest" description="Disordered" evidence="1">
    <location>
        <begin position="1"/>
        <end position="35"/>
    </location>
</feature>
<sequence length="138" mass="15292">MGRVRSKRGRRRSNSLKKNEKLAEKSRTGGKKHKTGFCSNIMSVVLCMKDHKNPVRSGSRRVVVEEAVTAVEPQRKSMSVKLREIPVSVEPVSEPPGLGGIKRFTSGRRSGSWTAEDLNHAISKSLYLDRREGSTDGS</sequence>
<proteinExistence type="predicted"/>
<comment type="caution">
    <text evidence="2">The sequence shown here is derived from an EMBL/GenBank/DDBJ whole genome shotgun (WGS) entry which is preliminary data.</text>
</comment>
<keyword evidence="3" id="KW-1185">Reference proteome</keyword>
<feature type="compositionally biased region" description="Basic residues" evidence="1">
    <location>
        <begin position="1"/>
        <end position="15"/>
    </location>
</feature>
<evidence type="ECO:0000313" key="3">
    <source>
        <dbReference type="Proteomes" id="UP001604277"/>
    </source>
</evidence>
<dbReference type="Proteomes" id="UP001604277">
    <property type="component" value="Unassembled WGS sequence"/>
</dbReference>
<evidence type="ECO:0000256" key="1">
    <source>
        <dbReference type="SAM" id="MobiDB-lite"/>
    </source>
</evidence>
<protein>
    <submittedName>
        <fullName evidence="2">Uncharacterized protein</fullName>
    </submittedName>
</protein>
<reference evidence="3" key="1">
    <citation type="submission" date="2024-07" db="EMBL/GenBank/DDBJ databases">
        <title>Two chromosome-level genome assemblies of Korean endemic species Abeliophyllum distichum and Forsythia ovata (Oleaceae).</title>
        <authorList>
            <person name="Jang H."/>
        </authorList>
    </citation>
    <scope>NUCLEOTIDE SEQUENCE [LARGE SCALE GENOMIC DNA]</scope>
</reference>
<gene>
    <name evidence="2" type="ORF">Fot_07874</name>
</gene>
<dbReference type="PANTHER" id="PTHR34120:SF2">
    <property type="entry name" value="OS01G0860900 PROTEIN"/>
    <property type="match status" value="1"/>
</dbReference>
<accession>A0ABD1X155</accession>
<feature type="compositionally biased region" description="Basic and acidic residues" evidence="1">
    <location>
        <begin position="17"/>
        <end position="27"/>
    </location>
</feature>
<name>A0ABD1X155_9LAMI</name>
<evidence type="ECO:0000313" key="2">
    <source>
        <dbReference type="EMBL" id="KAL2554255.1"/>
    </source>
</evidence>
<dbReference type="AlphaFoldDB" id="A0ABD1X155"/>
<dbReference type="EMBL" id="JBFOLJ010000002">
    <property type="protein sequence ID" value="KAL2554255.1"/>
    <property type="molecule type" value="Genomic_DNA"/>
</dbReference>